<evidence type="ECO:0000259" key="1">
    <source>
        <dbReference type="Pfam" id="PF13966"/>
    </source>
</evidence>
<organism evidence="2 3">
    <name type="scientific">Lithospermum erythrorhizon</name>
    <name type="common">Purple gromwell</name>
    <name type="synonym">Lithospermum officinale var. erythrorhizon</name>
    <dbReference type="NCBI Taxonomy" id="34254"/>
    <lineage>
        <taxon>Eukaryota</taxon>
        <taxon>Viridiplantae</taxon>
        <taxon>Streptophyta</taxon>
        <taxon>Embryophyta</taxon>
        <taxon>Tracheophyta</taxon>
        <taxon>Spermatophyta</taxon>
        <taxon>Magnoliopsida</taxon>
        <taxon>eudicotyledons</taxon>
        <taxon>Gunneridae</taxon>
        <taxon>Pentapetalae</taxon>
        <taxon>asterids</taxon>
        <taxon>lamiids</taxon>
        <taxon>Boraginales</taxon>
        <taxon>Boraginaceae</taxon>
        <taxon>Boraginoideae</taxon>
        <taxon>Lithospermeae</taxon>
        <taxon>Lithospermum</taxon>
    </lineage>
</organism>
<gene>
    <name evidence="2" type="ORF">LIER_38659</name>
</gene>
<accession>A0AAV3Q3I3</accession>
<evidence type="ECO:0000313" key="2">
    <source>
        <dbReference type="EMBL" id="GAA0158470.1"/>
    </source>
</evidence>
<keyword evidence="3" id="KW-1185">Reference proteome</keyword>
<protein>
    <recommendedName>
        <fullName evidence="1">Reverse transcriptase zinc-binding domain-containing protein</fullName>
    </recommendedName>
</protein>
<dbReference type="EMBL" id="BAABME010019827">
    <property type="protein sequence ID" value="GAA0158470.1"/>
    <property type="molecule type" value="Genomic_DNA"/>
</dbReference>
<name>A0AAV3Q3I3_LITER</name>
<dbReference type="AlphaFoldDB" id="A0AAV3Q3I3"/>
<feature type="domain" description="Reverse transcriptase zinc-binding" evidence="1">
    <location>
        <begin position="1"/>
        <end position="46"/>
    </location>
</feature>
<dbReference type="InterPro" id="IPR026960">
    <property type="entry name" value="RVT-Znf"/>
</dbReference>
<evidence type="ECO:0000313" key="3">
    <source>
        <dbReference type="Proteomes" id="UP001454036"/>
    </source>
</evidence>
<proteinExistence type="predicted"/>
<comment type="caution">
    <text evidence="2">The sequence shown here is derived from an EMBL/GenBank/DDBJ whole genome shotgun (WGS) entry which is preliminary data.</text>
</comment>
<sequence>MHDRLATTDNLLKRGVLVSSMCTLCQEEDDEDIMHVVHSCRFINEVTHILKIKPLASRILDLRDIFEQNRNLLPRAQFYKWIVCLCDTWYQRNVKIRDKSYRNPSELLSLGVVTLIPRCQHLKSFEVSNLHDCLGVASSPCMAPFSSLVPFSGCLGIFSTRLQD</sequence>
<reference evidence="2 3" key="1">
    <citation type="submission" date="2024-01" db="EMBL/GenBank/DDBJ databases">
        <title>The complete chloroplast genome sequence of Lithospermum erythrorhizon: insights into the phylogenetic relationship among Boraginaceae species and the maternal lineages of purple gromwells.</title>
        <authorList>
            <person name="Okada T."/>
            <person name="Watanabe K."/>
        </authorList>
    </citation>
    <scope>NUCLEOTIDE SEQUENCE [LARGE SCALE GENOMIC DNA]</scope>
</reference>
<dbReference type="Proteomes" id="UP001454036">
    <property type="component" value="Unassembled WGS sequence"/>
</dbReference>
<dbReference type="Pfam" id="PF13966">
    <property type="entry name" value="zf-RVT"/>
    <property type="match status" value="1"/>
</dbReference>